<proteinExistence type="predicted"/>
<evidence type="ECO:0000256" key="3">
    <source>
        <dbReference type="ARBA" id="ARBA00022692"/>
    </source>
</evidence>
<evidence type="ECO:0000313" key="10">
    <source>
        <dbReference type="EMBL" id="SIS52405.1"/>
    </source>
</evidence>
<keyword evidence="7 8" id="KW-0472">Membrane</keyword>
<keyword evidence="6" id="KW-0051">Antiviral defense</keyword>
<sequence>MKEAKARAKIIDKQLIAELGIDKEKLKELKKKLLKVEPRSERGAETLFRLVSRNQYTLNTMIDRKSNILISINALILSIILGTVLTQLDKDPHLIFPAIIMLGTNLISIGYAIFATRPELTHGNKATNNLLFYGNFNTMEERQYTEELTSLMYKGDELYKTIAKDTFHLGKTIDKKFKLLRTSFHVFLVGIVLAVIGFIVCHIMFAF</sequence>
<organism evidence="10 11">
    <name type="scientific">Zobellia uliginosa</name>
    <dbReference type="NCBI Taxonomy" id="143224"/>
    <lineage>
        <taxon>Bacteria</taxon>
        <taxon>Pseudomonadati</taxon>
        <taxon>Bacteroidota</taxon>
        <taxon>Flavobacteriia</taxon>
        <taxon>Flavobacteriales</taxon>
        <taxon>Flavobacteriaceae</taxon>
        <taxon>Zobellia</taxon>
    </lineage>
</organism>
<comment type="caution">
    <text evidence="10">The sequence shown here is derived from an EMBL/GenBank/DDBJ whole genome shotgun (WGS) entry which is preliminary data.</text>
</comment>
<feature type="transmembrane region" description="Helical" evidence="8">
    <location>
        <begin position="94"/>
        <end position="115"/>
    </location>
</feature>
<evidence type="ECO:0000259" key="9">
    <source>
        <dbReference type="Pfam" id="PF18967"/>
    </source>
</evidence>
<comment type="subcellular location">
    <subcellularLocation>
        <location evidence="1">Cell membrane</location>
    </subcellularLocation>
</comment>
<evidence type="ECO:0000256" key="7">
    <source>
        <dbReference type="ARBA" id="ARBA00023136"/>
    </source>
</evidence>
<dbReference type="EMBL" id="FTOB01000002">
    <property type="protein sequence ID" value="SIS52405.1"/>
    <property type="molecule type" value="Genomic_DNA"/>
</dbReference>
<reference evidence="10 11" key="1">
    <citation type="submission" date="2017-01" db="EMBL/GenBank/DDBJ databases">
        <authorList>
            <person name="Varghese N."/>
            <person name="Submissions S."/>
        </authorList>
    </citation>
    <scope>NUCLEOTIDE SEQUENCE [LARGE SCALE GENOMIC DNA]</scope>
    <source>
        <strain evidence="10 11">DSM 2061</strain>
    </source>
</reference>
<protein>
    <recommendedName>
        <fullName evidence="9">Pycsar effector protein domain-containing protein</fullName>
    </recommendedName>
</protein>
<keyword evidence="2" id="KW-1003">Cell membrane</keyword>
<feature type="transmembrane region" description="Helical" evidence="8">
    <location>
        <begin position="184"/>
        <end position="205"/>
    </location>
</feature>
<dbReference type="InterPro" id="IPR043760">
    <property type="entry name" value="PycTM_dom"/>
</dbReference>
<keyword evidence="3 8" id="KW-0812">Transmembrane</keyword>
<dbReference type="Pfam" id="PF18967">
    <property type="entry name" value="PycTM"/>
    <property type="match status" value="1"/>
</dbReference>
<keyword evidence="5 8" id="KW-1133">Transmembrane helix</keyword>
<evidence type="ECO:0000256" key="2">
    <source>
        <dbReference type="ARBA" id="ARBA00022475"/>
    </source>
</evidence>
<feature type="domain" description="Pycsar effector protein" evidence="9">
    <location>
        <begin position="47"/>
        <end position="200"/>
    </location>
</feature>
<evidence type="ECO:0000256" key="4">
    <source>
        <dbReference type="ARBA" id="ARBA00022741"/>
    </source>
</evidence>
<evidence type="ECO:0000256" key="5">
    <source>
        <dbReference type="ARBA" id="ARBA00022989"/>
    </source>
</evidence>
<name>A0ABY1KS31_9FLAO</name>
<gene>
    <name evidence="10" type="ORF">SAMN05421766_102554</name>
</gene>
<keyword evidence="4" id="KW-0547">Nucleotide-binding</keyword>
<evidence type="ECO:0000256" key="1">
    <source>
        <dbReference type="ARBA" id="ARBA00004236"/>
    </source>
</evidence>
<dbReference type="RefSeq" id="WP_076454281.1">
    <property type="nucleotide sequence ID" value="NZ_FTOB01000002.1"/>
</dbReference>
<evidence type="ECO:0000256" key="8">
    <source>
        <dbReference type="SAM" id="Phobius"/>
    </source>
</evidence>
<evidence type="ECO:0000256" key="6">
    <source>
        <dbReference type="ARBA" id="ARBA00023118"/>
    </source>
</evidence>
<accession>A0ABY1KS31</accession>
<keyword evidence="11" id="KW-1185">Reference proteome</keyword>
<feature type="transmembrane region" description="Helical" evidence="8">
    <location>
        <begin position="68"/>
        <end position="88"/>
    </location>
</feature>
<evidence type="ECO:0000313" key="11">
    <source>
        <dbReference type="Proteomes" id="UP000185728"/>
    </source>
</evidence>
<dbReference type="Proteomes" id="UP000185728">
    <property type="component" value="Unassembled WGS sequence"/>
</dbReference>